<feature type="transmembrane region" description="Helical" evidence="1">
    <location>
        <begin position="6"/>
        <end position="23"/>
    </location>
</feature>
<keyword evidence="1" id="KW-1133">Transmembrane helix</keyword>
<name>A0A382DQQ1_9ZZZZ</name>
<dbReference type="AlphaFoldDB" id="A0A382DQQ1"/>
<protein>
    <submittedName>
        <fullName evidence="2">Uncharacterized protein</fullName>
    </submittedName>
</protein>
<gene>
    <name evidence="2" type="ORF">METZ01_LOCUS193644</name>
</gene>
<accession>A0A382DQQ1</accession>
<sequence>MTIADFNPSILFLILWGLLSWFTKKKKKEAREVDSGAPKTVQKKEDIFARLKKLQDHLADKADILPLRPEEDYWEEEEADFLEDAVPAMVAEPPAEYPVLEEIVWDGSTPLATKPPQVETTKGNWLSSVMADKNNIKKAIILKEILGEPRAMRPYGEG</sequence>
<keyword evidence="1" id="KW-0472">Membrane</keyword>
<evidence type="ECO:0000313" key="2">
    <source>
        <dbReference type="EMBL" id="SVB40790.1"/>
    </source>
</evidence>
<dbReference type="EMBL" id="UINC01040639">
    <property type="protein sequence ID" value="SVB40790.1"/>
    <property type="molecule type" value="Genomic_DNA"/>
</dbReference>
<reference evidence="2" key="1">
    <citation type="submission" date="2018-05" db="EMBL/GenBank/DDBJ databases">
        <authorList>
            <person name="Lanie J.A."/>
            <person name="Ng W.-L."/>
            <person name="Kazmierczak K.M."/>
            <person name="Andrzejewski T.M."/>
            <person name="Davidsen T.M."/>
            <person name="Wayne K.J."/>
            <person name="Tettelin H."/>
            <person name="Glass J.I."/>
            <person name="Rusch D."/>
            <person name="Podicherti R."/>
            <person name="Tsui H.-C.T."/>
            <person name="Winkler M.E."/>
        </authorList>
    </citation>
    <scope>NUCLEOTIDE SEQUENCE</scope>
</reference>
<evidence type="ECO:0000256" key="1">
    <source>
        <dbReference type="SAM" id="Phobius"/>
    </source>
</evidence>
<organism evidence="2">
    <name type="scientific">marine metagenome</name>
    <dbReference type="NCBI Taxonomy" id="408172"/>
    <lineage>
        <taxon>unclassified sequences</taxon>
        <taxon>metagenomes</taxon>
        <taxon>ecological metagenomes</taxon>
    </lineage>
</organism>
<keyword evidence="1" id="KW-0812">Transmembrane</keyword>
<proteinExistence type="predicted"/>